<keyword evidence="6" id="KW-0804">Transcription</keyword>
<dbReference type="Pfam" id="PF04082">
    <property type="entry name" value="Fungal_trans"/>
    <property type="match status" value="1"/>
</dbReference>
<keyword evidence="3" id="KW-0862">Zinc</keyword>
<dbReference type="GO" id="GO:0043565">
    <property type="term" value="F:sequence-specific DNA binding"/>
    <property type="evidence" value="ECO:0007669"/>
    <property type="project" value="TreeGrafter"/>
</dbReference>
<dbReference type="PANTHER" id="PTHR47782:SF1">
    <property type="entry name" value="PYRIMIDINE PATHWAY REGULATORY PROTEIN 1"/>
    <property type="match status" value="1"/>
</dbReference>
<keyword evidence="4" id="KW-0805">Transcription regulation</keyword>
<dbReference type="Proteomes" id="UP000054342">
    <property type="component" value="Unassembled WGS sequence"/>
</dbReference>
<evidence type="ECO:0000256" key="4">
    <source>
        <dbReference type="ARBA" id="ARBA00023015"/>
    </source>
</evidence>
<evidence type="ECO:0000256" key="6">
    <source>
        <dbReference type="ARBA" id="ARBA00023163"/>
    </source>
</evidence>
<sequence>MLSSLEERVAYLELKLQAHGIDHDVDATPRSPISSTTANLSQPAASWVPGATTTQTEPLENDNSPRAAAKGTVKRAVGMTQRGPMAEPTFSTILLTELIGSKTAQPGARMRASGQQIAESTVPSEMMVDFDTSPVSLPTKQGAHSLVKAYFRFANMSMPLLHEPTLRHKLDLLYTMPQVVDLIVTHTSTDSRLAVFFAFEVFAVALLTLQKQDPSRIPTSLADRYHKTALRALTEAGLPSEVEGVQALLLVAQYSYHHPTVWAVWKTVGAALRLAVELGLHRESPSDDIDFLTLDTRRRTFWVAYAMDRNISIALGLPSCLADGAITAKFPSVVNDESITVNGIVSNDVSGPQPKRVSRHVFRYRQIQSEMQATLYEKPPAVCAPEDIHVWQQRMHDQIQSWYDDTPRSASLTDSERKNLENFELTYHRAMFYLYHPSANVASPPESALLSLTEAASQMIRLYRRFFTEHRLTIFWQAVENLYSAGTGLLYSYVNSSQVRERIAFRELESLVHTCSSVLWGMVEHFPDFKGKRDAFDLVASSTLADLTTEPMVTGQIGRSPEKTDNVTGRQREHFTAAEYANSTVSQGQQQPIFQATQAGQPGFAATESRVGRWTQRLESQVPLATCMESDEYEPHAAFSFSDFDDVSFDWDAFENNNDFIAPSWL</sequence>
<feature type="domain" description="Xylanolytic transcriptional activator regulatory" evidence="9">
    <location>
        <begin position="264"/>
        <end position="337"/>
    </location>
</feature>
<reference evidence="10 11" key="1">
    <citation type="submission" date="2015-01" db="EMBL/GenBank/DDBJ databases">
        <title>The Genome Sequence of Exophiala xenobiotica CBS118157.</title>
        <authorList>
            <consortium name="The Broad Institute Genomics Platform"/>
            <person name="Cuomo C."/>
            <person name="de Hoog S."/>
            <person name="Gorbushina A."/>
            <person name="Stielow B."/>
            <person name="Teixiera M."/>
            <person name="Abouelleil A."/>
            <person name="Chapman S.B."/>
            <person name="Priest M."/>
            <person name="Young S.K."/>
            <person name="Wortman J."/>
            <person name="Nusbaum C."/>
            <person name="Birren B."/>
        </authorList>
    </citation>
    <scope>NUCLEOTIDE SEQUENCE [LARGE SCALE GENOMIC DNA]</scope>
    <source>
        <strain evidence="10 11">CBS 118157</strain>
    </source>
</reference>
<evidence type="ECO:0000313" key="11">
    <source>
        <dbReference type="Proteomes" id="UP000054342"/>
    </source>
</evidence>
<gene>
    <name evidence="10" type="ORF">PV05_09172</name>
</gene>
<dbReference type="AlphaFoldDB" id="A0A0D2CU93"/>
<dbReference type="SMART" id="SM00906">
    <property type="entry name" value="Fungal_trans"/>
    <property type="match status" value="1"/>
</dbReference>
<dbReference type="CDD" id="cd12148">
    <property type="entry name" value="fungal_TF_MHR"/>
    <property type="match status" value="1"/>
</dbReference>
<evidence type="ECO:0000256" key="2">
    <source>
        <dbReference type="ARBA" id="ARBA00022723"/>
    </source>
</evidence>
<evidence type="ECO:0000256" key="5">
    <source>
        <dbReference type="ARBA" id="ARBA00023125"/>
    </source>
</evidence>
<feature type="compositionally biased region" description="Polar residues" evidence="8">
    <location>
        <begin position="31"/>
        <end position="44"/>
    </location>
</feature>
<dbReference type="GO" id="GO:0000981">
    <property type="term" value="F:DNA-binding transcription factor activity, RNA polymerase II-specific"/>
    <property type="evidence" value="ECO:0007669"/>
    <property type="project" value="TreeGrafter"/>
</dbReference>
<dbReference type="HOGENOM" id="CLU_018404_1_0_1"/>
<dbReference type="EMBL" id="KN847321">
    <property type="protein sequence ID" value="KIW53617.1"/>
    <property type="molecule type" value="Genomic_DNA"/>
</dbReference>
<dbReference type="RefSeq" id="XP_013314201.1">
    <property type="nucleotide sequence ID" value="XM_013458747.1"/>
</dbReference>
<dbReference type="GeneID" id="25331080"/>
<feature type="compositionally biased region" description="Polar residues" evidence="8">
    <location>
        <begin position="51"/>
        <end position="64"/>
    </location>
</feature>
<proteinExistence type="predicted"/>
<dbReference type="OrthoDB" id="189997at2759"/>
<evidence type="ECO:0000256" key="8">
    <source>
        <dbReference type="SAM" id="MobiDB-lite"/>
    </source>
</evidence>
<keyword evidence="5" id="KW-0238">DNA-binding</keyword>
<dbReference type="GO" id="GO:0045944">
    <property type="term" value="P:positive regulation of transcription by RNA polymerase II"/>
    <property type="evidence" value="ECO:0007669"/>
    <property type="project" value="TreeGrafter"/>
</dbReference>
<dbReference type="InterPro" id="IPR007219">
    <property type="entry name" value="XnlR_reg_dom"/>
</dbReference>
<evidence type="ECO:0000256" key="1">
    <source>
        <dbReference type="ARBA" id="ARBA00004123"/>
    </source>
</evidence>
<dbReference type="GO" id="GO:0005634">
    <property type="term" value="C:nucleus"/>
    <property type="evidence" value="ECO:0007669"/>
    <property type="project" value="UniProtKB-SubCell"/>
</dbReference>
<evidence type="ECO:0000256" key="7">
    <source>
        <dbReference type="ARBA" id="ARBA00023242"/>
    </source>
</evidence>
<protein>
    <recommendedName>
        <fullName evidence="9">Xylanolytic transcriptional activator regulatory domain-containing protein</fullName>
    </recommendedName>
</protein>
<dbReference type="GO" id="GO:0008270">
    <property type="term" value="F:zinc ion binding"/>
    <property type="evidence" value="ECO:0007669"/>
    <property type="project" value="InterPro"/>
</dbReference>
<organism evidence="10 11">
    <name type="scientific">Exophiala xenobiotica</name>
    <dbReference type="NCBI Taxonomy" id="348802"/>
    <lineage>
        <taxon>Eukaryota</taxon>
        <taxon>Fungi</taxon>
        <taxon>Dikarya</taxon>
        <taxon>Ascomycota</taxon>
        <taxon>Pezizomycotina</taxon>
        <taxon>Eurotiomycetes</taxon>
        <taxon>Chaetothyriomycetidae</taxon>
        <taxon>Chaetothyriales</taxon>
        <taxon>Herpotrichiellaceae</taxon>
        <taxon>Exophiala</taxon>
    </lineage>
</organism>
<keyword evidence="11" id="KW-1185">Reference proteome</keyword>
<accession>A0A0D2CU93</accession>
<keyword evidence="7" id="KW-0539">Nucleus</keyword>
<dbReference type="STRING" id="348802.A0A0D2CU93"/>
<dbReference type="GO" id="GO:0006351">
    <property type="term" value="P:DNA-templated transcription"/>
    <property type="evidence" value="ECO:0007669"/>
    <property type="project" value="InterPro"/>
</dbReference>
<dbReference type="PANTHER" id="PTHR47782">
    <property type="entry name" value="ZN(II)2CYS6 TRANSCRIPTION FACTOR (EUROFUNG)-RELATED"/>
    <property type="match status" value="1"/>
</dbReference>
<name>A0A0D2CU93_9EURO</name>
<keyword evidence="2" id="KW-0479">Metal-binding</keyword>
<feature type="region of interest" description="Disordered" evidence="8">
    <location>
        <begin position="23"/>
        <end position="69"/>
    </location>
</feature>
<evidence type="ECO:0000259" key="9">
    <source>
        <dbReference type="SMART" id="SM00906"/>
    </source>
</evidence>
<evidence type="ECO:0000313" key="10">
    <source>
        <dbReference type="EMBL" id="KIW53617.1"/>
    </source>
</evidence>
<dbReference type="InterPro" id="IPR052202">
    <property type="entry name" value="Yeast_MetPath_Reg"/>
</dbReference>
<evidence type="ECO:0000256" key="3">
    <source>
        <dbReference type="ARBA" id="ARBA00022833"/>
    </source>
</evidence>
<comment type="subcellular location">
    <subcellularLocation>
        <location evidence="1">Nucleus</location>
    </subcellularLocation>
</comment>